<evidence type="ECO:0000256" key="1">
    <source>
        <dbReference type="SAM" id="MobiDB-lite"/>
    </source>
</evidence>
<dbReference type="EMBL" id="JAAAHW010007349">
    <property type="protein sequence ID" value="KAF9949037.1"/>
    <property type="molecule type" value="Genomic_DNA"/>
</dbReference>
<protein>
    <recommendedName>
        <fullName evidence="4">F-box domain-containing protein</fullName>
    </recommendedName>
</protein>
<dbReference type="OrthoDB" id="2448743at2759"/>
<dbReference type="InterPro" id="IPR032675">
    <property type="entry name" value="LRR_dom_sf"/>
</dbReference>
<dbReference type="SUPFAM" id="SSF81383">
    <property type="entry name" value="F-box domain"/>
    <property type="match status" value="1"/>
</dbReference>
<feature type="region of interest" description="Disordered" evidence="1">
    <location>
        <begin position="483"/>
        <end position="573"/>
    </location>
</feature>
<name>A0A9P6IUX9_9FUNG</name>
<proteinExistence type="predicted"/>
<evidence type="ECO:0000313" key="2">
    <source>
        <dbReference type="EMBL" id="KAF9949037.1"/>
    </source>
</evidence>
<sequence length="573" mass="66138">MELPEIRAVMTQFLDTSDLAAAALVCKSWNASFNPPLYSAIQWYNHPKKPSKEGVSANADHVRELYFYTEISEFPLQACTRIEVLQIGYWQKDPNIWRQLSTFVRRNPMIKSVSAIDHDNHSSIDFMEAVSSCSGLREVHIDIRPLHRPYLETILNNANRLEALSIIAETSCPIESLEMWPCFPWLKKLRLEIKSYIPVPLQLNIIRRSPELTTLTWRIDKIDSYPASDISELFKTHCPFIEHLNLQGEAISDEALSRIFDNCRRVTSFHVLESRFGELAFRSLIRHFSYLQELDLRYCGRANSKMVHQILISCPSLVSFAGVRLRAEDFMGIVKDESTGEEKMMDSQPQDWVCTNLEFLTISICGLEGKPQEWQQLILEQLARLKKLTFLSIGPNTLSFQDSRDGVVLRLESGLDILSSLKRLTIFCLDGLWQEMDECDVRWMMKSWPELKRVEGKLHHDKPRRLELEKILKKKDIDLVVYFDSDDDDPDDSDYSGGSGNDEEDEEEEDNGGKNNEGENSSETENNEEENSEEVDDDDDNDNDGDDDDDDDDDDDEEDDDDDDEEEEEEMEE</sequence>
<dbReference type="PANTHER" id="PTHR38926">
    <property type="entry name" value="F-BOX DOMAIN CONTAINING PROTEIN, EXPRESSED"/>
    <property type="match status" value="1"/>
</dbReference>
<dbReference type="SUPFAM" id="SSF52047">
    <property type="entry name" value="RNI-like"/>
    <property type="match status" value="1"/>
</dbReference>
<feature type="compositionally biased region" description="Acidic residues" evidence="1">
    <location>
        <begin position="501"/>
        <end position="510"/>
    </location>
</feature>
<comment type="caution">
    <text evidence="2">The sequence shown here is derived from an EMBL/GenBank/DDBJ whole genome shotgun (WGS) entry which is preliminary data.</text>
</comment>
<dbReference type="AlphaFoldDB" id="A0A9P6IUX9"/>
<evidence type="ECO:0008006" key="4">
    <source>
        <dbReference type="Google" id="ProtNLM"/>
    </source>
</evidence>
<dbReference type="Proteomes" id="UP000749646">
    <property type="component" value="Unassembled WGS sequence"/>
</dbReference>
<evidence type="ECO:0000313" key="3">
    <source>
        <dbReference type="Proteomes" id="UP000749646"/>
    </source>
</evidence>
<reference evidence="2" key="1">
    <citation type="journal article" date="2020" name="Fungal Divers.">
        <title>Resolving the Mortierellaceae phylogeny through synthesis of multi-gene phylogenetics and phylogenomics.</title>
        <authorList>
            <person name="Vandepol N."/>
            <person name="Liber J."/>
            <person name="Desiro A."/>
            <person name="Na H."/>
            <person name="Kennedy M."/>
            <person name="Barry K."/>
            <person name="Grigoriev I.V."/>
            <person name="Miller A.N."/>
            <person name="O'Donnell K."/>
            <person name="Stajich J.E."/>
            <person name="Bonito G."/>
        </authorList>
    </citation>
    <scope>NUCLEOTIDE SEQUENCE</scope>
    <source>
        <strain evidence="2">MES-2147</strain>
    </source>
</reference>
<dbReference type="InterPro" id="IPR036047">
    <property type="entry name" value="F-box-like_dom_sf"/>
</dbReference>
<feature type="compositionally biased region" description="Acidic residues" evidence="1">
    <location>
        <begin position="520"/>
        <end position="573"/>
    </location>
</feature>
<accession>A0A9P6IUX9</accession>
<gene>
    <name evidence="2" type="ORF">BGZ65_007646</name>
</gene>
<dbReference type="PANTHER" id="PTHR38926:SF5">
    <property type="entry name" value="F-BOX AND LEUCINE-RICH REPEAT PROTEIN 6"/>
    <property type="match status" value="1"/>
</dbReference>
<feature type="compositionally biased region" description="Acidic residues" evidence="1">
    <location>
        <begin position="484"/>
        <end position="494"/>
    </location>
</feature>
<organism evidence="2 3">
    <name type="scientific">Modicella reniformis</name>
    <dbReference type="NCBI Taxonomy" id="1440133"/>
    <lineage>
        <taxon>Eukaryota</taxon>
        <taxon>Fungi</taxon>
        <taxon>Fungi incertae sedis</taxon>
        <taxon>Mucoromycota</taxon>
        <taxon>Mortierellomycotina</taxon>
        <taxon>Mortierellomycetes</taxon>
        <taxon>Mortierellales</taxon>
        <taxon>Mortierellaceae</taxon>
        <taxon>Modicella</taxon>
    </lineage>
</organism>
<keyword evidence="3" id="KW-1185">Reference proteome</keyword>
<dbReference type="Gene3D" id="3.80.10.10">
    <property type="entry name" value="Ribonuclease Inhibitor"/>
    <property type="match status" value="1"/>
</dbReference>